<dbReference type="SUPFAM" id="SSF55031">
    <property type="entry name" value="Bacterial exopeptidase dimerisation domain"/>
    <property type="match status" value="1"/>
</dbReference>
<keyword evidence="6" id="KW-1185">Reference proteome</keyword>
<dbReference type="InterPro" id="IPR001261">
    <property type="entry name" value="ArgE/DapE_CS"/>
</dbReference>
<dbReference type="PANTHER" id="PTHR45892">
    <property type="entry name" value="AMINOACYLASE-1"/>
    <property type="match status" value="1"/>
</dbReference>
<comment type="similarity">
    <text evidence="1">Belongs to the peptidase M20A family.</text>
</comment>
<dbReference type="EMBL" id="JAPMOS010000072">
    <property type="protein sequence ID" value="KAJ4456386.1"/>
    <property type="molecule type" value="Genomic_DNA"/>
</dbReference>
<keyword evidence="2" id="KW-0378">Hydrolase</keyword>
<evidence type="ECO:0000313" key="6">
    <source>
        <dbReference type="Proteomes" id="UP001141327"/>
    </source>
</evidence>
<dbReference type="SUPFAM" id="SSF53187">
    <property type="entry name" value="Zn-dependent exopeptidases"/>
    <property type="match status" value="1"/>
</dbReference>
<reference evidence="5" key="1">
    <citation type="journal article" date="2022" name="bioRxiv">
        <title>Genomics of Preaxostyla Flagellates Illuminates Evolutionary Transitions and the Path Towards Mitochondrial Loss.</title>
        <authorList>
            <person name="Novak L.V.F."/>
            <person name="Treitli S.C."/>
            <person name="Pyrih J."/>
            <person name="Halakuc P."/>
            <person name="Pipaliya S.V."/>
            <person name="Vacek V."/>
            <person name="Brzon O."/>
            <person name="Soukal P."/>
            <person name="Eme L."/>
            <person name="Dacks J.B."/>
            <person name="Karnkowska A."/>
            <person name="Elias M."/>
            <person name="Hampl V."/>
        </authorList>
    </citation>
    <scope>NUCLEOTIDE SEQUENCE</scope>
    <source>
        <strain evidence="5">RCP-MX</strain>
    </source>
</reference>
<dbReference type="PANTHER" id="PTHR45892:SF1">
    <property type="entry name" value="AMINOACYLASE-1"/>
    <property type="match status" value="1"/>
</dbReference>
<proteinExistence type="inferred from homology"/>
<accession>A0ABQ8UAQ8</accession>
<protein>
    <submittedName>
        <fullName evidence="5">Aminoacylase 1</fullName>
    </submittedName>
</protein>
<dbReference type="Gene3D" id="3.40.630.10">
    <property type="entry name" value="Zn peptidases"/>
    <property type="match status" value="1"/>
</dbReference>
<dbReference type="Proteomes" id="UP001141327">
    <property type="component" value="Unassembled WGS sequence"/>
</dbReference>
<dbReference type="PROSITE" id="PS00759">
    <property type="entry name" value="ARGE_DAPE_CPG2_2"/>
    <property type="match status" value="1"/>
</dbReference>
<evidence type="ECO:0000256" key="3">
    <source>
        <dbReference type="SAM" id="MobiDB-lite"/>
    </source>
</evidence>
<feature type="region of interest" description="Disordered" evidence="3">
    <location>
        <begin position="316"/>
        <end position="337"/>
    </location>
</feature>
<dbReference type="Gene3D" id="3.30.70.360">
    <property type="match status" value="1"/>
</dbReference>
<dbReference type="InterPro" id="IPR011650">
    <property type="entry name" value="Peptidase_M20_dimer"/>
</dbReference>
<evidence type="ECO:0000259" key="4">
    <source>
        <dbReference type="Pfam" id="PF07687"/>
    </source>
</evidence>
<dbReference type="PROSITE" id="PS00758">
    <property type="entry name" value="ARGE_DAPE_CPG2_1"/>
    <property type="match status" value="1"/>
</dbReference>
<feature type="domain" description="Peptidase M20 dimerisation" evidence="4">
    <location>
        <begin position="200"/>
        <end position="314"/>
    </location>
</feature>
<evidence type="ECO:0000313" key="5">
    <source>
        <dbReference type="EMBL" id="KAJ4456386.1"/>
    </source>
</evidence>
<organism evidence="5 6">
    <name type="scientific">Paratrimastix pyriformis</name>
    <dbReference type="NCBI Taxonomy" id="342808"/>
    <lineage>
        <taxon>Eukaryota</taxon>
        <taxon>Metamonada</taxon>
        <taxon>Preaxostyla</taxon>
        <taxon>Paratrimastigidae</taxon>
        <taxon>Paratrimastix</taxon>
    </lineage>
</organism>
<gene>
    <name evidence="5" type="ORF">PAPYR_8427</name>
</gene>
<dbReference type="InterPro" id="IPR052083">
    <property type="entry name" value="Aminoacylase-1_M20A"/>
</dbReference>
<dbReference type="PIRSF" id="PIRSF036696">
    <property type="entry name" value="ACY-1"/>
    <property type="match status" value="1"/>
</dbReference>
<comment type="caution">
    <text evidence="5">The sequence shown here is derived from an EMBL/GenBank/DDBJ whole genome shotgun (WGS) entry which is preliminary data.</text>
</comment>
<dbReference type="Pfam" id="PF01546">
    <property type="entry name" value="Peptidase_M20"/>
    <property type="match status" value="1"/>
</dbReference>
<dbReference type="InterPro" id="IPR036264">
    <property type="entry name" value="Bact_exopeptidase_dim_dom"/>
</dbReference>
<sequence>MEELARFQAYLRINTAQPTPNYSEAVIFFKGLGQSLFPGIPIVEQHGDEPRPFATVPIELRILELIPQKPIGLLAMIQCYPDLPSVYLNSHIDVVPAPAEEWSSPPFEAAILPSGRIVARGTQDMKSVGMQYLEAMAKIRREAIPLGRTVHVTFVPDEEIGGVYGTQPFVKSRTFAAMHIGFGLDEGLATEGPHFDVFTGERVAWWLRFEIKGNSGHGSKLLDDTPSEKMAHLLHSLYTFRDAERAKMRAGTPLGQVTSLNVDWYRGGVTTDGGRTFHVNCVPGKIEFGVDFRIPPSIDPESFKARLMGWMQQAEDAAAAPTPAPALETPAAPTQTTAETPFLQTRTIRVWPLQLNPPINTPLVPVNSPWWDAFMGTAKDMGLDFQPAVFPAATDARHIREHGIPCFGFSPMNLTPSLLHQPDEYLHKDIYLAGVEIYRHLIPRLANAAVPGR</sequence>
<evidence type="ECO:0000256" key="2">
    <source>
        <dbReference type="ARBA" id="ARBA00022801"/>
    </source>
</evidence>
<dbReference type="Pfam" id="PF07687">
    <property type="entry name" value="M20_dimer"/>
    <property type="match status" value="1"/>
</dbReference>
<dbReference type="InterPro" id="IPR002933">
    <property type="entry name" value="Peptidase_M20"/>
</dbReference>
<name>A0ABQ8UAQ8_9EUKA</name>
<dbReference type="Gene3D" id="1.10.150.900">
    <property type="match status" value="1"/>
</dbReference>
<evidence type="ECO:0000256" key="1">
    <source>
        <dbReference type="ARBA" id="ARBA00006247"/>
    </source>
</evidence>